<proteinExistence type="predicted"/>
<protein>
    <submittedName>
        <fullName evidence="2">Uncharacterized protein</fullName>
    </submittedName>
</protein>
<feature type="region of interest" description="Disordered" evidence="1">
    <location>
        <begin position="182"/>
        <end position="205"/>
    </location>
</feature>
<dbReference type="Proteomes" id="UP000429607">
    <property type="component" value="Unassembled WGS sequence"/>
</dbReference>
<dbReference type="AlphaFoldDB" id="A0A6A3MAB1"/>
<evidence type="ECO:0000313" key="2">
    <source>
        <dbReference type="EMBL" id="KAE9029059.1"/>
    </source>
</evidence>
<organism evidence="2 3">
    <name type="scientific">Phytophthora rubi</name>
    <dbReference type="NCBI Taxonomy" id="129364"/>
    <lineage>
        <taxon>Eukaryota</taxon>
        <taxon>Sar</taxon>
        <taxon>Stramenopiles</taxon>
        <taxon>Oomycota</taxon>
        <taxon>Peronosporomycetes</taxon>
        <taxon>Peronosporales</taxon>
        <taxon>Peronosporaceae</taxon>
        <taxon>Phytophthora</taxon>
    </lineage>
</organism>
<comment type="caution">
    <text evidence="2">The sequence shown here is derived from an EMBL/GenBank/DDBJ whole genome shotgun (WGS) entry which is preliminary data.</text>
</comment>
<evidence type="ECO:0000313" key="3">
    <source>
        <dbReference type="Proteomes" id="UP000429607"/>
    </source>
</evidence>
<gene>
    <name evidence="2" type="ORF">PR001_g11601</name>
</gene>
<evidence type="ECO:0000256" key="1">
    <source>
        <dbReference type="SAM" id="MobiDB-lite"/>
    </source>
</evidence>
<name>A0A6A3MAB1_9STRA</name>
<reference evidence="2 3" key="1">
    <citation type="submission" date="2018-09" db="EMBL/GenBank/DDBJ databases">
        <title>Genomic investigation of the strawberry pathogen Phytophthora fragariae indicates pathogenicity is determined by transcriptional variation in three key races.</title>
        <authorList>
            <person name="Adams T.M."/>
            <person name="Armitage A.D."/>
            <person name="Sobczyk M.K."/>
            <person name="Bates H.J."/>
            <person name="Dunwell J.M."/>
            <person name="Nellist C.F."/>
            <person name="Harrison R.J."/>
        </authorList>
    </citation>
    <scope>NUCLEOTIDE SEQUENCE [LARGE SCALE GENOMIC DNA]</scope>
    <source>
        <strain evidence="2 3">SCRP249</strain>
    </source>
</reference>
<sequence>MAQYLREPLFVLDVDQANDAHVQRYFYQDYTLPNGDIHETGCGGAMDDATSKGMLRAFANLHVLPVFMVLKRHEGHFYGVHHGALSTRWQAEGDLAFAQDNCANHEWFNEVIAHMEYCESRTDEVDCEVDTDEANAFLIGTMERRDRLDIVHDRLQLPRLDDGHYDMDILTRDLPTEAARLQAQAGNPGAGSPVGTDPLPSAGHRPVASTAMISKHGRVSIQALQRILNTRAAEPEHMADRTKLRQLRKENHTVLRDWMTRGQHRQQLNLPAGSTNTLLEVLTALIEHRVAIHELLATLPYPELAVKVLPKAVLLRWGDLEAYGVQVSAIRHVLLEESASLQAKDYCNTWLHACTTDNGSLRDRTIARDPDRWRRLASLFPDAPAGARPTGIDPECWAILHTLQHAAWAWEVTPWGAAPRTILGSLYHDHPALQRVCESVAVWSDWGEVISLPSGFTWEDRMVSMETGLSAQAHY</sequence>
<accession>A0A6A3MAB1</accession>
<dbReference type="EMBL" id="QXFV01000719">
    <property type="protein sequence ID" value="KAE9029059.1"/>
    <property type="molecule type" value="Genomic_DNA"/>
</dbReference>